<dbReference type="Proteomes" id="UP000255231">
    <property type="component" value="Unassembled WGS sequence"/>
</dbReference>
<organism evidence="2 4">
    <name type="scientific">Chryseobacterium indoltheticum</name>
    <dbReference type="NCBI Taxonomy" id="254"/>
    <lineage>
        <taxon>Bacteria</taxon>
        <taxon>Pseudomonadati</taxon>
        <taxon>Bacteroidota</taxon>
        <taxon>Flavobacteriia</taxon>
        <taxon>Flavobacteriales</taxon>
        <taxon>Weeksellaceae</taxon>
        <taxon>Chryseobacterium group</taxon>
        <taxon>Chryseobacterium</taxon>
    </lineage>
</organism>
<evidence type="ECO:0000313" key="3">
    <source>
        <dbReference type="Proteomes" id="UP000185725"/>
    </source>
</evidence>
<accession>A0A381FAL3</accession>
<dbReference type="EMBL" id="FTMF01000015">
    <property type="protein sequence ID" value="SIR24551.1"/>
    <property type="molecule type" value="Genomic_DNA"/>
</dbReference>
<reference evidence="2 4" key="2">
    <citation type="submission" date="2018-06" db="EMBL/GenBank/DDBJ databases">
        <authorList>
            <consortium name="Pathogen Informatics"/>
            <person name="Doyle S."/>
        </authorList>
    </citation>
    <scope>NUCLEOTIDE SEQUENCE [LARGE SCALE GENOMIC DNA]</scope>
    <source>
        <strain evidence="2 4">NCTC13560</strain>
    </source>
</reference>
<dbReference type="Proteomes" id="UP000185725">
    <property type="component" value="Unassembled WGS sequence"/>
</dbReference>
<dbReference type="GeneID" id="303673483"/>
<dbReference type="EMBL" id="UFVS01000001">
    <property type="protein sequence ID" value="SUX43494.1"/>
    <property type="molecule type" value="Genomic_DNA"/>
</dbReference>
<proteinExistence type="predicted"/>
<dbReference type="RefSeq" id="WP_076562355.1">
    <property type="nucleotide sequence ID" value="NZ_CP033929.1"/>
</dbReference>
<protein>
    <recommendedName>
        <fullName evidence="5">KTSC domain-containing protein</fullName>
    </recommendedName>
</protein>
<gene>
    <name evidence="2" type="ORF">NCTC13560_02050</name>
    <name evidence="1" type="ORF">SAMN05421682_115101</name>
</gene>
<dbReference type="AlphaFoldDB" id="A0A381FAL3"/>
<reference evidence="1 3" key="1">
    <citation type="submission" date="2017-01" db="EMBL/GenBank/DDBJ databases">
        <authorList>
            <person name="Varghese N."/>
            <person name="Submissions S."/>
        </authorList>
    </citation>
    <scope>NUCLEOTIDE SEQUENCE [LARGE SCALE GENOMIC DNA]</scope>
    <source>
        <strain evidence="1 3">ATCC 27950</strain>
    </source>
</reference>
<evidence type="ECO:0000313" key="1">
    <source>
        <dbReference type="EMBL" id="SIR24551.1"/>
    </source>
</evidence>
<name>A0A381FAL3_9FLAO</name>
<sequence length="87" mass="10107">MKSLLLKIGSKQYTVIDWEHGFSKKYHVVVTFTDGGIKYINSDHLCYQACLLYTYDKARAEKFYKSIPESDEYSISLSKQDKVLLSK</sequence>
<dbReference type="KEGG" id="cil:EG358_07215"/>
<evidence type="ECO:0000313" key="4">
    <source>
        <dbReference type="Proteomes" id="UP000255231"/>
    </source>
</evidence>
<keyword evidence="3" id="KW-1185">Reference proteome</keyword>
<evidence type="ECO:0008006" key="5">
    <source>
        <dbReference type="Google" id="ProtNLM"/>
    </source>
</evidence>
<evidence type="ECO:0000313" key="2">
    <source>
        <dbReference type="EMBL" id="SUX43494.1"/>
    </source>
</evidence>